<dbReference type="Pfam" id="PF01370">
    <property type="entry name" value="Epimerase"/>
    <property type="match status" value="1"/>
</dbReference>
<dbReference type="SUPFAM" id="SSF51735">
    <property type="entry name" value="NAD(P)-binding Rossmann-fold domains"/>
    <property type="match status" value="1"/>
</dbReference>
<reference evidence="2 3" key="1">
    <citation type="submission" date="2019-05" db="EMBL/GenBank/DDBJ databases">
        <authorList>
            <person name="Lee S.D."/>
        </authorList>
    </citation>
    <scope>NUCLEOTIDE SEQUENCE [LARGE SCALE GENOMIC DNA]</scope>
    <source>
        <strain evidence="2 3">YC2-7</strain>
    </source>
</reference>
<dbReference type="InterPro" id="IPR036291">
    <property type="entry name" value="NAD(P)-bd_dom_sf"/>
</dbReference>
<evidence type="ECO:0000313" key="3">
    <source>
        <dbReference type="Proteomes" id="UP000535543"/>
    </source>
</evidence>
<dbReference type="EMBL" id="VCQU01000002">
    <property type="protein sequence ID" value="NMN94560.1"/>
    <property type="molecule type" value="Genomic_DNA"/>
</dbReference>
<keyword evidence="3" id="KW-1185">Reference proteome</keyword>
<feature type="domain" description="NAD-dependent epimerase/dehydratase" evidence="1">
    <location>
        <begin position="3"/>
        <end position="221"/>
    </location>
</feature>
<dbReference type="Proteomes" id="UP000535543">
    <property type="component" value="Unassembled WGS sequence"/>
</dbReference>
<evidence type="ECO:0000259" key="1">
    <source>
        <dbReference type="Pfam" id="PF01370"/>
    </source>
</evidence>
<gene>
    <name evidence="2" type="ORF">FGL95_05855</name>
</gene>
<dbReference type="InterPro" id="IPR001509">
    <property type="entry name" value="Epimerase_deHydtase"/>
</dbReference>
<dbReference type="PANTHER" id="PTHR48079:SF6">
    <property type="entry name" value="NAD(P)-BINDING DOMAIN-CONTAINING PROTEIN-RELATED"/>
    <property type="match status" value="1"/>
</dbReference>
<reference evidence="2 3" key="2">
    <citation type="submission" date="2020-06" db="EMBL/GenBank/DDBJ databases">
        <title>Antribacter stalactiti gen. nov., sp. nov., a new member of the family Nacardiaceae isolated from a cave.</title>
        <authorList>
            <person name="Kim I.S."/>
        </authorList>
    </citation>
    <scope>NUCLEOTIDE SEQUENCE [LARGE SCALE GENOMIC DNA]</scope>
    <source>
        <strain evidence="2 3">YC2-7</strain>
    </source>
</reference>
<sequence>MTVAVTGASGFLGANLVALLAQRGEPVRALDVVAPKHLPAGVEFRKADVLDRASVRANLEGVDTVYHLVAKITLSEHDEIAWRLNTEGARNAAEAALDAGVRRYVHCSSIHAFDQLRCKNIDETSPRSEDPAIPVYDRSKWEGERQVQEVVKAGLDAVICNPTGVFGPVDYGLSRVNGLIRSSARGRLPVMIAGRFDLVDVRDVAAGLIAAADRGRTGENYLLTGEFCDLIEVFRAAARANRRRGPRVVVPLSMVGRAVPVAERIGKRFGSDVISAGALAAVTACPEVDGSKAVEELGYRSRPTEETVADLVEFFRVSGRL</sequence>
<evidence type="ECO:0000313" key="2">
    <source>
        <dbReference type="EMBL" id="NMN94560.1"/>
    </source>
</evidence>
<proteinExistence type="predicted"/>
<dbReference type="InterPro" id="IPR051783">
    <property type="entry name" value="NAD(P)-dependent_oxidoreduct"/>
</dbReference>
<dbReference type="Gene3D" id="3.40.50.720">
    <property type="entry name" value="NAD(P)-binding Rossmann-like Domain"/>
    <property type="match status" value="1"/>
</dbReference>
<dbReference type="RefSeq" id="WP_169585318.1">
    <property type="nucleotide sequence ID" value="NZ_VCQU01000002.1"/>
</dbReference>
<dbReference type="GO" id="GO:0004029">
    <property type="term" value="F:aldehyde dehydrogenase (NAD+) activity"/>
    <property type="evidence" value="ECO:0007669"/>
    <property type="project" value="TreeGrafter"/>
</dbReference>
<accession>A0A848KEI4</accession>
<organism evidence="2 3">
    <name type="scientific">Antrihabitans stalactiti</name>
    <dbReference type="NCBI Taxonomy" id="2584121"/>
    <lineage>
        <taxon>Bacteria</taxon>
        <taxon>Bacillati</taxon>
        <taxon>Actinomycetota</taxon>
        <taxon>Actinomycetes</taxon>
        <taxon>Mycobacteriales</taxon>
        <taxon>Nocardiaceae</taxon>
        <taxon>Antrihabitans</taxon>
    </lineage>
</organism>
<dbReference type="AlphaFoldDB" id="A0A848KEI4"/>
<dbReference type="GO" id="GO:0005737">
    <property type="term" value="C:cytoplasm"/>
    <property type="evidence" value="ECO:0007669"/>
    <property type="project" value="TreeGrafter"/>
</dbReference>
<comment type="caution">
    <text evidence="2">The sequence shown here is derived from an EMBL/GenBank/DDBJ whole genome shotgun (WGS) entry which is preliminary data.</text>
</comment>
<protein>
    <submittedName>
        <fullName evidence="2">NAD-dependent epimerase/dehydratase family protein</fullName>
    </submittedName>
</protein>
<dbReference type="PANTHER" id="PTHR48079">
    <property type="entry name" value="PROTEIN YEEZ"/>
    <property type="match status" value="1"/>
</dbReference>
<name>A0A848KEI4_9NOCA</name>